<dbReference type="RefSeq" id="WP_153735409.1">
    <property type="nucleotide sequence ID" value="NZ_WJNG01000002.1"/>
</dbReference>
<sequence>MKSIALSLLLLTTIQPVLEMNLLISHRGIKIDEVSRSEFAIPLLDETIIDQAKYHELVEKLEKVAVLDPINAFMDEKGEIVPGESGYALDRYLFAQQFYDFFYKNSYSKIQLPLRKVYPKVDGELLDSIRSKQIGKYVTYFNVSNKERSHNIRLATEAINNEVVFPDETFSFNQVVGKRTEGKGYLPAPVIVKGELAEDIGGGICQVSSTLYNAVDQAGMRIGQRYSHSRHVPYVPPGRDATVSWYGPDFSFENNYNQPILIRAKTVHGKVIISIYSSDQIRNEEKSIPNASKQLPFEINRESKRGED</sequence>
<comment type="caution">
    <text evidence="2">The sequence shown here is derived from an EMBL/GenBank/DDBJ whole genome shotgun (WGS) entry which is preliminary data.</text>
</comment>
<keyword evidence="3" id="KW-1185">Reference proteome</keyword>
<protein>
    <recommendedName>
        <fullName evidence="4">Peptidoglycan binding domain-containing protein</fullName>
    </recommendedName>
</protein>
<evidence type="ECO:0000313" key="2">
    <source>
        <dbReference type="EMBL" id="MRH41787.1"/>
    </source>
</evidence>
<evidence type="ECO:0000256" key="1">
    <source>
        <dbReference type="SAM" id="MobiDB-lite"/>
    </source>
</evidence>
<feature type="region of interest" description="Disordered" evidence="1">
    <location>
        <begin position="287"/>
        <end position="308"/>
    </location>
</feature>
<dbReference type="OrthoDB" id="9813301at2"/>
<proteinExistence type="predicted"/>
<dbReference type="PANTHER" id="PTHR35788">
    <property type="entry name" value="EXPORTED PROTEIN-RELATED"/>
    <property type="match status" value="1"/>
</dbReference>
<name>A0A6A8DFZ5_9BACI</name>
<dbReference type="AlphaFoldDB" id="A0A6A8DFZ5"/>
<gene>
    <name evidence="2" type="ORF">GH741_03760</name>
</gene>
<evidence type="ECO:0000313" key="3">
    <source>
        <dbReference type="Proteomes" id="UP000799092"/>
    </source>
</evidence>
<accession>A0A6A8DFZ5</accession>
<feature type="compositionally biased region" description="Basic and acidic residues" evidence="1">
    <location>
        <begin position="299"/>
        <end position="308"/>
    </location>
</feature>
<dbReference type="InterPro" id="IPR052913">
    <property type="entry name" value="Glycopeptide_resist_protein"/>
</dbReference>
<evidence type="ECO:0008006" key="4">
    <source>
        <dbReference type="Google" id="ProtNLM"/>
    </source>
</evidence>
<dbReference type="InterPro" id="IPR007391">
    <property type="entry name" value="Vancomycin_resist_VanW"/>
</dbReference>
<dbReference type="Pfam" id="PF04294">
    <property type="entry name" value="VanW"/>
    <property type="match status" value="1"/>
</dbReference>
<dbReference type="PANTHER" id="PTHR35788:SF1">
    <property type="entry name" value="EXPORTED PROTEIN"/>
    <property type="match status" value="1"/>
</dbReference>
<dbReference type="Proteomes" id="UP000799092">
    <property type="component" value="Unassembled WGS sequence"/>
</dbReference>
<reference evidence="2" key="1">
    <citation type="submission" date="2019-11" db="EMBL/GenBank/DDBJ databases">
        <authorList>
            <person name="Li J."/>
        </authorList>
    </citation>
    <scope>NUCLEOTIDE SEQUENCE</scope>
    <source>
        <strain evidence="2">B6B</strain>
    </source>
</reference>
<dbReference type="EMBL" id="WJNG01000002">
    <property type="protein sequence ID" value="MRH41787.1"/>
    <property type="molecule type" value="Genomic_DNA"/>
</dbReference>
<organism evidence="2 3">
    <name type="scientific">Aquibacillus halophilus</name>
    <dbReference type="NCBI Taxonomy" id="930132"/>
    <lineage>
        <taxon>Bacteria</taxon>
        <taxon>Bacillati</taxon>
        <taxon>Bacillota</taxon>
        <taxon>Bacilli</taxon>
        <taxon>Bacillales</taxon>
        <taxon>Bacillaceae</taxon>
        <taxon>Aquibacillus</taxon>
    </lineage>
</organism>